<evidence type="ECO:0000313" key="3">
    <source>
        <dbReference type="WBParaSite" id="mrna-Wban_09417"/>
    </source>
</evidence>
<accession>A0AAF5Q3Y3</accession>
<dbReference type="WBParaSite" id="mrna-Wban_09417">
    <property type="protein sequence ID" value="mrna-Wban_09417"/>
    <property type="gene ID" value="Wban_09417"/>
</dbReference>
<sequence length="65" mass="7653">MVLSGDTRSAKVTGKLVFSIQCFLIYYIFISKETHFGKFKKFQKFYKIEELESTNWAAKLVRSCF</sequence>
<keyword evidence="1" id="KW-0812">Transmembrane</keyword>
<organism evidence="2 3">
    <name type="scientific">Wuchereria bancrofti</name>
    <dbReference type="NCBI Taxonomy" id="6293"/>
    <lineage>
        <taxon>Eukaryota</taxon>
        <taxon>Metazoa</taxon>
        <taxon>Ecdysozoa</taxon>
        <taxon>Nematoda</taxon>
        <taxon>Chromadorea</taxon>
        <taxon>Rhabditida</taxon>
        <taxon>Spirurina</taxon>
        <taxon>Spiruromorpha</taxon>
        <taxon>Filarioidea</taxon>
        <taxon>Onchocercidae</taxon>
        <taxon>Wuchereria</taxon>
    </lineage>
</organism>
<keyword evidence="1" id="KW-1133">Transmembrane helix</keyword>
<dbReference type="AlphaFoldDB" id="A0AAF5Q3Y3"/>
<keyword evidence="1" id="KW-0472">Membrane</keyword>
<feature type="transmembrane region" description="Helical" evidence="1">
    <location>
        <begin position="12"/>
        <end position="30"/>
    </location>
</feature>
<protein>
    <submittedName>
        <fullName evidence="3">Uncharacterized protein</fullName>
    </submittedName>
</protein>
<reference evidence="3" key="3">
    <citation type="submission" date="2024-02" db="UniProtKB">
        <authorList>
            <consortium name="WormBaseParasite"/>
        </authorList>
    </citation>
    <scope>IDENTIFICATION</scope>
    <source>
        <strain evidence="3">pt0022</strain>
    </source>
</reference>
<dbReference type="Proteomes" id="UP000093561">
    <property type="component" value="Unassembled WGS sequence"/>
</dbReference>
<reference evidence="2" key="1">
    <citation type="submission" date="2015-03" db="EMBL/GenBank/DDBJ databases">
        <title>Wuchereria bancrofti Genome Sequencing Papua New Guinea Strain.</title>
        <authorList>
            <person name="Small S.T."/>
            <person name="Serre D."/>
            <person name="Zimmerman P.A."/>
        </authorList>
    </citation>
    <scope>NUCLEOTIDE SEQUENCE [LARGE SCALE GENOMIC DNA]</scope>
    <source>
        <strain evidence="2">pt0022</strain>
    </source>
</reference>
<reference evidence="2" key="2">
    <citation type="journal article" date="2016" name="Mol. Ecol.">
        <title>Population genomics of the filarial nematode parasite Wuchereria bancrofti from mosquitoes.</title>
        <authorList>
            <person name="Small S.T."/>
            <person name="Reimer L.J."/>
            <person name="Tisch D.J."/>
            <person name="King C.L."/>
            <person name="Christensen B.M."/>
            <person name="Siba P.M."/>
            <person name="Kazura J.W."/>
            <person name="Serre D."/>
            <person name="Zimmerman P.A."/>
        </authorList>
    </citation>
    <scope>NUCLEOTIDE SEQUENCE</scope>
    <source>
        <strain evidence="2">pt0022</strain>
    </source>
</reference>
<proteinExistence type="predicted"/>
<evidence type="ECO:0000313" key="2">
    <source>
        <dbReference type="Proteomes" id="UP000093561"/>
    </source>
</evidence>
<evidence type="ECO:0000256" key="1">
    <source>
        <dbReference type="SAM" id="Phobius"/>
    </source>
</evidence>
<name>A0AAF5Q3Y3_WUCBA</name>